<dbReference type="GO" id="GO:0006952">
    <property type="term" value="P:defense response"/>
    <property type="evidence" value="ECO:0007669"/>
    <property type="project" value="InterPro"/>
</dbReference>
<name>A0A2G2V220_CAPBA</name>
<comment type="subcellular location">
    <subcellularLocation>
        <location evidence="1">Membrane</location>
        <topology evidence="1">Peripheral membrane protein</topology>
    </subcellularLocation>
</comment>
<dbReference type="OrthoDB" id="1306028at2759"/>
<reference evidence="5 6" key="1">
    <citation type="journal article" date="2017" name="Genome Biol.">
        <title>New reference genome sequences of hot pepper reveal the massive evolution of plant disease-resistance genes by retroduplication.</title>
        <authorList>
            <person name="Kim S."/>
            <person name="Park J."/>
            <person name="Yeom S.I."/>
            <person name="Kim Y.M."/>
            <person name="Seo E."/>
            <person name="Kim K.T."/>
            <person name="Kim M.S."/>
            <person name="Lee J.M."/>
            <person name="Cheong K."/>
            <person name="Shin H.S."/>
            <person name="Kim S.B."/>
            <person name="Han K."/>
            <person name="Lee J."/>
            <person name="Park M."/>
            <person name="Lee H.A."/>
            <person name="Lee H.Y."/>
            <person name="Lee Y."/>
            <person name="Oh S."/>
            <person name="Lee J.H."/>
            <person name="Choi E."/>
            <person name="Choi E."/>
            <person name="Lee S.E."/>
            <person name="Jeon J."/>
            <person name="Kim H."/>
            <person name="Choi G."/>
            <person name="Song H."/>
            <person name="Lee J."/>
            <person name="Lee S.C."/>
            <person name="Kwon J.K."/>
            <person name="Lee H.Y."/>
            <person name="Koo N."/>
            <person name="Hong Y."/>
            <person name="Kim R.W."/>
            <person name="Kang W.H."/>
            <person name="Huh J.H."/>
            <person name="Kang B.C."/>
            <person name="Yang T.J."/>
            <person name="Lee Y.H."/>
            <person name="Bennetzen J.L."/>
            <person name="Choi D."/>
        </authorList>
    </citation>
    <scope>NUCLEOTIDE SEQUENCE [LARGE SCALE GENOMIC DNA]</scope>
    <source>
        <strain evidence="6">cv. PBC81</strain>
    </source>
</reference>
<reference evidence="6" key="2">
    <citation type="journal article" date="2017" name="J. Anim. Genet.">
        <title>Multiple reference genome sequences of hot pepper reveal the massive evolution of plant disease resistance genes by retroduplication.</title>
        <authorList>
            <person name="Kim S."/>
            <person name="Park J."/>
            <person name="Yeom S.-I."/>
            <person name="Kim Y.-M."/>
            <person name="Seo E."/>
            <person name="Kim K.-T."/>
            <person name="Kim M.-S."/>
            <person name="Lee J.M."/>
            <person name="Cheong K."/>
            <person name="Shin H.-S."/>
            <person name="Kim S.-B."/>
            <person name="Han K."/>
            <person name="Lee J."/>
            <person name="Park M."/>
            <person name="Lee H.-A."/>
            <person name="Lee H.-Y."/>
            <person name="Lee Y."/>
            <person name="Oh S."/>
            <person name="Lee J.H."/>
            <person name="Choi E."/>
            <person name="Choi E."/>
            <person name="Lee S.E."/>
            <person name="Jeon J."/>
            <person name="Kim H."/>
            <person name="Choi G."/>
            <person name="Song H."/>
            <person name="Lee J."/>
            <person name="Lee S.-C."/>
            <person name="Kwon J.-K."/>
            <person name="Lee H.-Y."/>
            <person name="Koo N."/>
            <person name="Hong Y."/>
            <person name="Kim R.W."/>
            <person name="Kang W.-H."/>
            <person name="Huh J.H."/>
            <person name="Kang B.-C."/>
            <person name="Yang T.-J."/>
            <person name="Lee Y.-H."/>
            <person name="Bennetzen J.L."/>
            <person name="Choi D."/>
        </authorList>
    </citation>
    <scope>NUCLEOTIDE SEQUENCE [LARGE SCALE GENOMIC DNA]</scope>
    <source>
        <strain evidence="6">cv. PBC81</strain>
    </source>
</reference>
<dbReference type="InterPro" id="IPR002182">
    <property type="entry name" value="NB-ARC"/>
</dbReference>
<feature type="domain" description="NB-ARC" evidence="4">
    <location>
        <begin position="57"/>
        <end position="186"/>
    </location>
</feature>
<dbReference type="SUPFAM" id="SSF52540">
    <property type="entry name" value="P-loop containing nucleoside triphosphate hydrolases"/>
    <property type="match status" value="1"/>
</dbReference>
<sequence>MTLQGQNERNKTKCVEKIIKVIEEKINRSVIGIAPYLIRIHSRAKNLNLWLNNRIGRVSIAGVYGMGGIGKTTIAKYVFNVNFDNFEGSSLLENIRQYSECGDGLTHMQRQFLADILRGKETEVQSIDDGICQIKAAISGKRVLLVLDDIDRLGQLDAVLGMRDWFYLGSKIIITTRHSELLRAYEIDRVNMELHEVNSWLNVSFKS</sequence>
<organism evidence="5 6">
    <name type="scientific">Capsicum baccatum</name>
    <name type="common">Peruvian pepper</name>
    <dbReference type="NCBI Taxonomy" id="33114"/>
    <lineage>
        <taxon>Eukaryota</taxon>
        <taxon>Viridiplantae</taxon>
        <taxon>Streptophyta</taxon>
        <taxon>Embryophyta</taxon>
        <taxon>Tracheophyta</taxon>
        <taxon>Spermatophyta</taxon>
        <taxon>Magnoliopsida</taxon>
        <taxon>eudicotyledons</taxon>
        <taxon>Gunneridae</taxon>
        <taxon>Pentapetalae</taxon>
        <taxon>asterids</taxon>
        <taxon>lamiids</taxon>
        <taxon>Solanales</taxon>
        <taxon>Solanaceae</taxon>
        <taxon>Solanoideae</taxon>
        <taxon>Capsiceae</taxon>
        <taxon>Capsicum</taxon>
    </lineage>
</organism>
<dbReference type="GO" id="GO:0005524">
    <property type="term" value="F:ATP binding"/>
    <property type="evidence" value="ECO:0007669"/>
    <property type="project" value="UniProtKB-KW"/>
</dbReference>
<dbReference type="GO" id="GO:0016020">
    <property type="term" value="C:membrane"/>
    <property type="evidence" value="ECO:0007669"/>
    <property type="project" value="UniProtKB-SubCell"/>
</dbReference>
<proteinExistence type="predicted"/>
<keyword evidence="3" id="KW-0472">Membrane</keyword>
<comment type="caution">
    <text evidence="5">The sequence shown here is derived from an EMBL/GenBank/DDBJ whole genome shotgun (WGS) entry which is preliminary data.</text>
</comment>
<protein>
    <recommendedName>
        <fullName evidence="4">NB-ARC domain-containing protein</fullName>
    </recommendedName>
</protein>
<dbReference type="Gene3D" id="3.40.50.300">
    <property type="entry name" value="P-loop containing nucleotide triphosphate hydrolases"/>
    <property type="match status" value="1"/>
</dbReference>
<dbReference type="Pfam" id="PF00931">
    <property type="entry name" value="NB-ARC"/>
    <property type="match status" value="1"/>
</dbReference>
<evidence type="ECO:0000256" key="1">
    <source>
        <dbReference type="ARBA" id="ARBA00004170"/>
    </source>
</evidence>
<dbReference type="InterPro" id="IPR027417">
    <property type="entry name" value="P-loop_NTPase"/>
</dbReference>
<dbReference type="AlphaFoldDB" id="A0A2G2V220"/>
<keyword evidence="2" id="KW-0175">Coiled coil</keyword>
<dbReference type="PANTHER" id="PTHR11017">
    <property type="entry name" value="LEUCINE-RICH REPEAT-CONTAINING PROTEIN"/>
    <property type="match status" value="1"/>
</dbReference>
<evidence type="ECO:0000313" key="5">
    <source>
        <dbReference type="EMBL" id="PHT27015.1"/>
    </source>
</evidence>
<dbReference type="EMBL" id="MLFT02000566">
    <property type="protein sequence ID" value="PHT27015.1"/>
    <property type="molecule type" value="Genomic_DNA"/>
</dbReference>
<dbReference type="Proteomes" id="UP000224567">
    <property type="component" value="Unassembled WGS sequence"/>
</dbReference>
<evidence type="ECO:0000259" key="4">
    <source>
        <dbReference type="Pfam" id="PF00931"/>
    </source>
</evidence>
<dbReference type="PANTHER" id="PTHR11017:SF563">
    <property type="entry name" value="TMV RESISTANCE PROTEIN N-LIKE"/>
    <property type="match status" value="1"/>
</dbReference>
<gene>
    <name evidence="5" type="ORF">CQW23_33386</name>
</gene>
<dbReference type="InterPro" id="IPR044974">
    <property type="entry name" value="Disease_R_plants"/>
</dbReference>
<dbReference type="PRINTS" id="PR00364">
    <property type="entry name" value="DISEASERSIST"/>
</dbReference>
<accession>A0A2G2V220</accession>
<evidence type="ECO:0000256" key="3">
    <source>
        <dbReference type="ARBA" id="ARBA00023136"/>
    </source>
</evidence>
<evidence type="ECO:0000313" key="6">
    <source>
        <dbReference type="Proteomes" id="UP000224567"/>
    </source>
</evidence>
<evidence type="ECO:0000256" key="2">
    <source>
        <dbReference type="ARBA" id="ARBA00023054"/>
    </source>
</evidence>
<keyword evidence="6" id="KW-1185">Reference proteome</keyword>
<dbReference type="GO" id="GO:0043531">
    <property type="term" value="F:ADP binding"/>
    <property type="evidence" value="ECO:0007669"/>
    <property type="project" value="InterPro"/>
</dbReference>